<dbReference type="GO" id="GO:0012505">
    <property type="term" value="C:endomembrane system"/>
    <property type="evidence" value="ECO:0007669"/>
    <property type="project" value="UniProtKB-SubCell"/>
</dbReference>
<reference evidence="6 7" key="1">
    <citation type="journal article" date="2013" name="Curr. Biol.">
        <title>Shared signatures of parasitism and phylogenomics unite Cryptomycota and microsporidia.</title>
        <authorList>
            <person name="James T.Y."/>
            <person name="Pelin A."/>
            <person name="Bonen L."/>
            <person name="Ahrendt S."/>
            <person name="Sain D."/>
            <person name="Corradi N."/>
            <person name="Stajich J.E."/>
        </authorList>
    </citation>
    <scope>NUCLEOTIDE SEQUENCE [LARGE SCALE GENOMIC DNA]</scope>
    <source>
        <strain evidence="6 7">CSF55</strain>
    </source>
</reference>
<accession>A0A075B3K7</accession>
<keyword evidence="7" id="KW-1185">Reference proteome</keyword>
<evidence type="ECO:0000256" key="3">
    <source>
        <dbReference type="ARBA" id="ARBA00022989"/>
    </source>
</evidence>
<evidence type="ECO:0000313" key="6">
    <source>
        <dbReference type="EMBL" id="EPZ35448.1"/>
    </source>
</evidence>
<name>A0A075B3K7_ROZAC</name>
<dbReference type="Pfam" id="PF04750">
    <property type="entry name" value="Far-17a_AIG1"/>
    <property type="match status" value="1"/>
</dbReference>
<organism evidence="6 7">
    <name type="scientific">Rozella allomycis (strain CSF55)</name>
    <dbReference type="NCBI Taxonomy" id="988480"/>
    <lineage>
        <taxon>Eukaryota</taxon>
        <taxon>Fungi</taxon>
        <taxon>Fungi incertae sedis</taxon>
        <taxon>Cryptomycota</taxon>
        <taxon>Cryptomycota incertae sedis</taxon>
        <taxon>Rozella</taxon>
    </lineage>
</organism>
<gene>
    <name evidence="6" type="ORF">O9G_005283</name>
</gene>
<keyword evidence="3 5" id="KW-1133">Transmembrane helix</keyword>
<dbReference type="InterPro" id="IPR006838">
    <property type="entry name" value="ADTRP_AIG1"/>
</dbReference>
<proteinExistence type="predicted"/>
<evidence type="ECO:0000256" key="4">
    <source>
        <dbReference type="ARBA" id="ARBA00023136"/>
    </source>
</evidence>
<dbReference type="EMBL" id="KE560833">
    <property type="protein sequence ID" value="EPZ35448.1"/>
    <property type="molecule type" value="Genomic_DNA"/>
</dbReference>
<comment type="subcellular location">
    <subcellularLocation>
        <location evidence="1">Endomembrane system</location>
        <topology evidence="1">Multi-pass membrane protein</topology>
    </subcellularLocation>
</comment>
<dbReference type="PANTHER" id="PTHR10989:SF16">
    <property type="entry name" value="AT02829P-RELATED"/>
    <property type="match status" value="1"/>
</dbReference>
<evidence type="ECO:0000256" key="1">
    <source>
        <dbReference type="ARBA" id="ARBA00004127"/>
    </source>
</evidence>
<sequence length="98" mass="11199">MHLVPAIAMWVEWMYFSHHVGIDPVDCIVSFVVSVGYLVLVHVVNYIDGIWVYPLFGRVSLYGQIAIVVFAWLLAIGIAKFSVRIKHGHYTRVKLNKD</sequence>
<evidence type="ECO:0000256" key="2">
    <source>
        <dbReference type="ARBA" id="ARBA00022692"/>
    </source>
</evidence>
<dbReference type="PANTHER" id="PTHR10989">
    <property type="entry name" value="ANDROGEN-INDUCED PROTEIN 1-RELATED"/>
    <property type="match status" value="1"/>
</dbReference>
<evidence type="ECO:0000313" key="7">
    <source>
        <dbReference type="Proteomes" id="UP000030755"/>
    </source>
</evidence>
<dbReference type="Proteomes" id="UP000030755">
    <property type="component" value="Unassembled WGS sequence"/>
</dbReference>
<evidence type="ECO:0000256" key="5">
    <source>
        <dbReference type="SAM" id="Phobius"/>
    </source>
</evidence>
<feature type="transmembrane region" description="Helical" evidence="5">
    <location>
        <begin position="59"/>
        <end position="79"/>
    </location>
</feature>
<keyword evidence="2 5" id="KW-0812">Transmembrane</keyword>
<dbReference type="HOGENOM" id="CLU_2334828_0_0_1"/>
<protein>
    <submittedName>
        <fullName evidence="6">Uncharacterized protein</fullName>
    </submittedName>
</protein>
<dbReference type="GO" id="GO:0016020">
    <property type="term" value="C:membrane"/>
    <property type="evidence" value="ECO:0007669"/>
    <property type="project" value="InterPro"/>
</dbReference>
<keyword evidence="4 5" id="KW-0472">Membrane</keyword>
<feature type="transmembrane region" description="Helical" evidence="5">
    <location>
        <begin position="27"/>
        <end position="47"/>
    </location>
</feature>
<dbReference type="AlphaFoldDB" id="A0A075B3K7"/>